<dbReference type="Proteomes" id="UP000775547">
    <property type="component" value="Unassembled WGS sequence"/>
</dbReference>
<dbReference type="InterPro" id="IPR039556">
    <property type="entry name" value="ICL/PEPM"/>
</dbReference>
<dbReference type="OrthoDB" id="429143at2759"/>
<dbReference type="EMBL" id="JABCKV010000022">
    <property type="protein sequence ID" value="KAG5646337.1"/>
    <property type="molecule type" value="Genomic_DNA"/>
</dbReference>
<comment type="caution">
    <text evidence="1">The sequence shown here is derived from an EMBL/GenBank/DDBJ whole genome shotgun (WGS) entry which is preliminary data.</text>
</comment>
<evidence type="ECO:0000313" key="1">
    <source>
        <dbReference type="EMBL" id="KAG5646337.1"/>
    </source>
</evidence>
<dbReference type="AlphaFoldDB" id="A0A9P7G966"/>
<accession>A0A9P7G966</accession>
<dbReference type="InterPro" id="IPR040442">
    <property type="entry name" value="Pyrv_kinase-like_dom_sf"/>
</dbReference>
<organism evidence="1 2">
    <name type="scientific">Asterophora parasitica</name>
    <dbReference type="NCBI Taxonomy" id="117018"/>
    <lineage>
        <taxon>Eukaryota</taxon>
        <taxon>Fungi</taxon>
        <taxon>Dikarya</taxon>
        <taxon>Basidiomycota</taxon>
        <taxon>Agaricomycotina</taxon>
        <taxon>Agaricomycetes</taxon>
        <taxon>Agaricomycetidae</taxon>
        <taxon>Agaricales</taxon>
        <taxon>Tricholomatineae</taxon>
        <taxon>Lyophyllaceae</taxon>
        <taxon>Asterophora</taxon>
    </lineage>
</organism>
<reference evidence="1" key="1">
    <citation type="submission" date="2020-07" db="EMBL/GenBank/DDBJ databases">
        <authorList>
            <person name="Nieuwenhuis M."/>
            <person name="Van De Peppel L.J.J."/>
        </authorList>
    </citation>
    <scope>NUCLEOTIDE SEQUENCE</scope>
    <source>
        <strain evidence="1">AP01</strain>
        <tissue evidence="1">Mycelium</tissue>
    </source>
</reference>
<sequence length="207" mass="21865">MGHIAIDNSYATALQALHAPGNPVGFANTYDPSSTAAVLSLNTASTQKVHTIATASYAIAASLGIPDEDLSLIQNLDAISRIAPLVRAAGLPLSADLQDGYGHHLVEAIQGAIKLGVVGANIEDSCPERGHARGMECLRSVEEQVGRIKLAKRTAADLGVRDFVVNARTDVLRLDPRPEGWTQDMVVEEAVRRGKAFLEAGATCVFV</sequence>
<reference evidence="1" key="2">
    <citation type="submission" date="2021-10" db="EMBL/GenBank/DDBJ databases">
        <title>Phylogenomics reveals ancestral predisposition of the termite-cultivated fungus Termitomyces towards a domesticated lifestyle.</title>
        <authorList>
            <person name="Auxier B."/>
            <person name="Grum-Grzhimaylo A."/>
            <person name="Cardenas M.E."/>
            <person name="Lodge J.D."/>
            <person name="Laessoe T."/>
            <person name="Pedersen O."/>
            <person name="Smith M.E."/>
            <person name="Kuyper T.W."/>
            <person name="Franco-Molano E.A."/>
            <person name="Baroni T.J."/>
            <person name="Aanen D.K."/>
        </authorList>
    </citation>
    <scope>NUCLEOTIDE SEQUENCE</scope>
    <source>
        <strain evidence="1">AP01</strain>
        <tissue evidence="1">Mycelium</tissue>
    </source>
</reference>
<dbReference type="SUPFAM" id="SSF51621">
    <property type="entry name" value="Phosphoenolpyruvate/pyruvate domain"/>
    <property type="match status" value="1"/>
</dbReference>
<dbReference type="PANTHER" id="PTHR42905">
    <property type="entry name" value="PHOSPHOENOLPYRUVATE CARBOXYLASE"/>
    <property type="match status" value="1"/>
</dbReference>
<evidence type="ECO:0008006" key="3">
    <source>
        <dbReference type="Google" id="ProtNLM"/>
    </source>
</evidence>
<keyword evidence="2" id="KW-1185">Reference proteome</keyword>
<gene>
    <name evidence="1" type="ORF">DXG03_003660</name>
</gene>
<name>A0A9P7G966_9AGAR</name>
<dbReference type="CDD" id="cd00377">
    <property type="entry name" value="ICL_PEPM"/>
    <property type="match status" value="1"/>
</dbReference>
<dbReference type="PANTHER" id="PTHR42905:SF16">
    <property type="entry name" value="CARBOXYPHOSPHONOENOLPYRUVATE PHOSPHONOMUTASE-LIKE PROTEIN (AFU_ORTHOLOGUE AFUA_5G07230)"/>
    <property type="match status" value="1"/>
</dbReference>
<proteinExistence type="predicted"/>
<dbReference type="Gene3D" id="3.20.20.60">
    <property type="entry name" value="Phosphoenolpyruvate-binding domains"/>
    <property type="match status" value="1"/>
</dbReference>
<dbReference type="GO" id="GO:0003824">
    <property type="term" value="F:catalytic activity"/>
    <property type="evidence" value="ECO:0007669"/>
    <property type="project" value="InterPro"/>
</dbReference>
<protein>
    <recommendedName>
        <fullName evidence="3">Phosphoenolpyruvate/pyruvate domain-containing protein</fullName>
    </recommendedName>
</protein>
<dbReference type="InterPro" id="IPR015813">
    <property type="entry name" value="Pyrv/PenolPyrv_kinase-like_dom"/>
</dbReference>
<evidence type="ECO:0000313" key="2">
    <source>
        <dbReference type="Proteomes" id="UP000775547"/>
    </source>
</evidence>
<dbReference type="Pfam" id="PF13714">
    <property type="entry name" value="PEP_mutase"/>
    <property type="match status" value="1"/>
</dbReference>